<feature type="region of interest" description="Disordered" evidence="1">
    <location>
        <begin position="1"/>
        <end position="24"/>
    </location>
</feature>
<evidence type="ECO:0000313" key="2">
    <source>
        <dbReference type="EMBL" id="JAD48708.1"/>
    </source>
</evidence>
<proteinExistence type="predicted"/>
<dbReference type="EMBL" id="GBRH01249187">
    <property type="protein sequence ID" value="JAD48708.1"/>
    <property type="molecule type" value="Transcribed_RNA"/>
</dbReference>
<reference evidence="2" key="1">
    <citation type="submission" date="2014-09" db="EMBL/GenBank/DDBJ databases">
        <authorList>
            <person name="Magalhaes I.L.F."/>
            <person name="Oliveira U."/>
            <person name="Santos F.R."/>
            <person name="Vidigal T.H.D.A."/>
            <person name="Brescovit A.D."/>
            <person name="Santos A.J."/>
        </authorList>
    </citation>
    <scope>NUCLEOTIDE SEQUENCE</scope>
    <source>
        <tissue evidence="2">Shoot tissue taken approximately 20 cm above the soil surface</tissue>
    </source>
</reference>
<protein>
    <submittedName>
        <fullName evidence="2">Uncharacterized protein</fullName>
    </submittedName>
</protein>
<organism evidence="2">
    <name type="scientific">Arundo donax</name>
    <name type="common">Giant reed</name>
    <name type="synonym">Donax arundinaceus</name>
    <dbReference type="NCBI Taxonomy" id="35708"/>
    <lineage>
        <taxon>Eukaryota</taxon>
        <taxon>Viridiplantae</taxon>
        <taxon>Streptophyta</taxon>
        <taxon>Embryophyta</taxon>
        <taxon>Tracheophyta</taxon>
        <taxon>Spermatophyta</taxon>
        <taxon>Magnoliopsida</taxon>
        <taxon>Liliopsida</taxon>
        <taxon>Poales</taxon>
        <taxon>Poaceae</taxon>
        <taxon>PACMAD clade</taxon>
        <taxon>Arundinoideae</taxon>
        <taxon>Arundineae</taxon>
        <taxon>Arundo</taxon>
    </lineage>
</organism>
<evidence type="ECO:0000256" key="1">
    <source>
        <dbReference type="SAM" id="MobiDB-lite"/>
    </source>
</evidence>
<name>A0A0A9AFQ9_ARUDO</name>
<sequence>MTLLNLQSIAPHARANERRHRSNINSIVRARTVVRHRQAKTLPKKKF</sequence>
<dbReference type="AlphaFoldDB" id="A0A0A9AFQ9"/>
<accession>A0A0A9AFQ9</accession>
<reference evidence="2" key="2">
    <citation type="journal article" date="2015" name="Data Brief">
        <title>Shoot transcriptome of the giant reed, Arundo donax.</title>
        <authorList>
            <person name="Barrero R.A."/>
            <person name="Guerrero F.D."/>
            <person name="Moolhuijzen P."/>
            <person name="Goolsby J.A."/>
            <person name="Tidwell J."/>
            <person name="Bellgard S.E."/>
            <person name="Bellgard M.I."/>
        </authorList>
    </citation>
    <scope>NUCLEOTIDE SEQUENCE</scope>
    <source>
        <tissue evidence="2">Shoot tissue taken approximately 20 cm above the soil surface</tissue>
    </source>
</reference>